<gene>
    <name evidence="3" type="ORF">FNK824_LOCUS35818</name>
</gene>
<dbReference type="AlphaFoldDB" id="A0A820AKL7"/>
<feature type="disulfide bond" evidence="1">
    <location>
        <begin position="60"/>
        <end position="69"/>
    </location>
</feature>
<feature type="domain" description="EGF-like" evidence="2">
    <location>
        <begin position="38"/>
        <end position="70"/>
    </location>
</feature>
<dbReference type="Proteomes" id="UP000663874">
    <property type="component" value="Unassembled WGS sequence"/>
</dbReference>
<dbReference type="SUPFAM" id="SSF57196">
    <property type="entry name" value="EGF/Laminin"/>
    <property type="match status" value="1"/>
</dbReference>
<evidence type="ECO:0000256" key="1">
    <source>
        <dbReference type="PROSITE-ProRule" id="PRU00076"/>
    </source>
</evidence>
<dbReference type="EMBL" id="CAJOBE010015680">
    <property type="protein sequence ID" value="CAF4192326.1"/>
    <property type="molecule type" value="Genomic_DNA"/>
</dbReference>
<dbReference type="PROSITE" id="PS00022">
    <property type="entry name" value="EGF_1"/>
    <property type="match status" value="1"/>
</dbReference>
<organism evidence="3 4">
    <name type="scientific">Rotaria sordida</name>
    <dbReference type="NCBI Taxonomy" id="392033"/>
    <lineage>
        <taxon>Eukaryota</taxon>
        <taxon>Metazoa</taxon>
        <taxon>Spiralia</taxon>
        <taxon>Gnathifera</taxon>
        <taxon>Rotifera</taxon>
        <taxon>Eurotatoria</taxon>
        <taxon>Bdelloidea</taxon>
        <taxon>Philodinida</taxon>
        <taxon>Philodinidae</taxon>
        <taxon>Rotaria</taxon>
    </lineage>
</organism>
<evidence type="ECO:0000313" key="4">
    <source>
        <dbReference type="Proteomes" id="UP000663874"/>
    </source>
</evidence>
<keyword evidence="1" id="KW-0245">EGF-like domain</keyword>
<proteinExistence type="predicted"/>
<name>A0A820AKL7_9BILA</name>
<evidence type="ECO:0000313" key="3">
    <source>
        <dbReference type="EMBL" id="CAF4192326.1"/>
    </source>
</evidence>
<dbReference type="InterPro" id="IPR000742">
    <property type="entry name" value="EGF"/>
</dbReference>
<feature type="disulfide bond" evidence="1">
    <location>
        <begin position="42"/>
        <end position="52"/>
    </location>
</feature>
<dbReference type="Gene3D" id="2.10.25.10">
    <property type="entry name" value="Laminin"/>
    <property type="match status" value="1"/>
</dbReference>
<dbReference type="CDD" id="cd00054">
    <property type="entry name" value="EGF_CA"/>
    <property type="match status" value="1"/>
</dbReference>
<protein>
    <recommendedName>
        <fullName evidence="2">EGF-like domain-containing protein</fullName>
    </recommendedName>
</protein>
<sequence length="258" mass="28101">MTMAPYKRDIVVPANGKSTTTTTTTTTSTTATTSSTTTGFICYPECQNNGTCIQTNTCLCATDFTGSSCEIQSGGLCSDDNTTNIAPIFLVTFGSGSATFSSATPANFSFTTTYQQAFTIPIEDGYFAFTNAIPNVNTVWHTGALDHTPNDIDGYMFLANADPNPGQFYRGTVNNLCIGERYEFSAYLTNLVGPFGLAKPSVIFQIRTSTSDNTLIGQLDTGEIPEYSTMTWTNHVTIDFRFSFLRANITRFWYSSEV</sequence>
<evidence type="ECO:0000259" key="2">
    <source>
        <dbReference type="PROSITE" id="PS50026"/>
    </source>
</evidence>
<accession>A0A820AKL7</accession>
<comment type="caution">
    <text evidence="1">Lacks conserved residue(s) required for the propagation of feature annotation.</text>
</comment>
<keyword evidence="1" id="KW-1015">Disulfide bond</keyword>
<reference evidence="3" key="1">
    <citation type="submission" date="2021-02" db="EMBL/GenBank/DDBJ databases">
        <authorList>
            <person name="Nowell W R."/>
        </authorList>
    </citation>
    <scope>NUCLEOTIDE SEQUENCE</scope>
</reference>
<comment type="caution">
    <text evidence="3">The sequence shown here is derived from an EMBL/GenBank/DDBJ whole genome shotgun (WGS) entry which is preliminary data.</text>
</comment>
<dbReference type="PROSITE" id="PS50026">
    <property type="entry name" value="EGF_3"/>
    <property type="match status" value="1"/>
</dbReference>